<dbReference type="SUPFAM" id="SSF53623">
    <property type="entry name" value="MurD-like peptide ligases, catalytic domain"/>
    <property type="match status" value="1"/>
</dbReference>
<evidence type="ECO:0000256" key="3">
    <source>
        <dbReference type="ARBA" id="ARBA00022618"/>
    </source>
</evidence>
<evidence type="ECO:0000256" key="6">
    <source>
        <dbReference type="ARBA" id="ARBA00022960"/>
    </source>
</evidence>
<feature type="binding site" evidence="10">
    <location>
        <begin position="109"/>
        <end position="115"/>
    </location>
    <ligand>
        <name>ATP</name>
        <dbReference type="ChEBI" id="CHEBI:30616"/>
    </ligand>
</feature>
<keyword evidence="5 10" id="KW-0067">ATP-binding</keyword>
<accession>A0A833L031</accession>
<dbReference type="Gene3D" id="3.40.1390.10">
    <property type="entry name" value="MurE/MurF, N-terminal domain"/>
    <property type="match status" value="1"/>
</dbReference>
<reference evidence="15 16" key="1">
    <citation type="submission" date="2019-12" db="EMBL/GenBank/DDBJ databases">
        <authorList>
            <person name="Wolfe R."/>
            <person name="Danczak R."/>
            <person name="Wilkins M."/>
        </authorList>
    </citation>
    <scope>NUCLEOTIDE SEQUENCE [LARGE SCALE GENOMIC DNA]</scope>
    <source>
        <strain evidence="15">X2_MaxBin.013</strain>
    </source>
</reference>
<keyword evidence="9 10" id="KW-0961">Cell wall biogenesis/degradation</keyword>
<comment type="pathway">
    <text evidence="10 11">Cell wall biogenesis; peptidoglycan biosynthesis.</text>
</comment>
<dbReference type="UniPathway" id="UPA00219"/>
<dbReference type="InterPro" id="IPR051046">
    <property type="entry name" value="MurCDEF_CellWall_CoF430Synth"/>
</dbReference>
<evidence type="ECO:0000256" key="7">
    <source>
        <dbReference type="ARBA" id="ARBA00022984"/>
    </source>
</evidence>
<dbReference type="SUPFAM" id="SSF63418">
    <property type="entry name" value="MurE/MurF N-terminal domain"/>
    <property type="match status" value="1"/>
</dbReference>
<comment type="caution">
    <text evidence="15">The sequence shown here is derived from an EMBL/GenBank/DDBJ whole genome shotgun (WGS) entry which is preliminary data.</text>
</comment>
<keyword evidence="8 10" id="KW-0131">Cell cycle</keyword>
<feature type="domain" description="Mur ligase C-terminal" evidence="13">
    <location>
        <begin position="302"/>
        <end position="415"/>
    </location>
</feature>
<keyword evidence="4 10" id="KW-0547">Nucleotide-binding</keyword>
<evidence type="ECO:0000259" key="13">
    <source>
        <dbReference type="Pfam" id="PF02875"/>
    </source>
</evidence>
<gene>
    <name evidence="10" type="primary">murF</name>
    <name evidence="15" type="ORF">FD145_1338</name>
</gene>
<dbReference type="GO" id="GO:0071555">
    <property type="term" value="P:cell wall organization"/>
    <property type="evidence" value="ECO:0007669"/>
    <property type="project" value="UniProtKB-KW"/>
</dbReference>
<dbReference type="InterPro" id="IPR013221">
    <property type="entry name" value="Mur_ligase_cen"/>
</dbReference>
<evidence type="ECO:0000256" key="5">
    <source>
        <dbReference type="ARBA" id="ARBA00022840"/>
    </source>
</evidence>
<dbReference type="Pfam" id="PF01225">
    <property type="entry name" value="Mur_ligase"/>
    <property type="match status" value="1"/>
</dbReference>
<dbReference type="InterPro" id="IPR004101">
    <property type="entry name" value="Mur_ligase_C"/>
</dbReference>
<keyword evidence="7 10" id="KW-0573">Peptidoglycan synthesis</keyword>
<evidence type="ECO:0000256" key="9">
    <source>
        <dbReference type="ARBA" id="ARBA00023316"/>
    </source>
</evidence>
<evidence type="ECO:0000313" key="15">
    <source>
        <dbReference type="EMBL" id="KAF0133320.1"/>
    </source>
</evidence>
<dbReference type="NCBIfam" id="TIGR01143">
    <property type="entry name" value="murF"/>
    <property type="match status" value="1"/>
</dbReference>
<dbReference type="Pfam" id="PF02875">
    <property type="entry name" value="Mur_ligase_C"/>
    <property type="match status" value="1"/>
</dbReference>
<keyword evidence="3 10" id="KW-0132">Cell division</keyword>
<dbReference type="GO" id="GO:0008360">
    <property type="term" value="P:regulation of cell shape"/>
    <property type="evidence" value="ECO:0007669"/>
    <property type="project" value="UniProtKB-KW"/>
</dbReference>
<dbReference type="GO" id="GO:0051301">
    <property type="term" value="P:cell division"/>
    <property type="evidence" value="ECO:0007669"/>
    <property type="project" value="UniProtKB-KW"/>
</dbReference>
<comment type="function">
    <text evidence="10 11">Involved in cell wall formation. Catalyzes the final step in the synthesis of UDP-N-acetylmuramoyl-pentapeptide, the precursor of murein.</text>
</comment>
<dbReference type="PANTHER" id="PTHR43024">
    <property type="entry name" value="UDP-N-ACETYLMURAMOYL-TRIPEPTIDE--D-ALANYL-D-ALANINE LIGASE"/>
    <property type="match status" value="1"/>
</dbReference>
<dbReference type="InterPro" id="IPR000713">
    <property type="entry name" value="Mur_ligase_N"/>
</dbReference>
<dbReference type="EMBL" id="WPAF01000029">
    <property type="protein sequence ID" value="KAF0133320.1"/>
    <property type="molecule type" value="Genomic_DNA"/>
</dbReference>
<evidence type="ECO:0000259" key="12">
    <source>
        <dbReference type="Pfam" id="PF01225"/>
    </source>
</evidence>
<evidence type="ECO:0000256" key="11">
    <source>
        <dbReference type="RuleBase" id="RU004136"/>
    </source>
</evidence>
<dbReference type="InterPro" id="IPR036565">
    <property type="entry name" value="Mur-like_cat_sf"/>
</dbReference>
<evidence type="ECO:0000256" key="1">
    <source>
        <dbReference type="ARBA" id="ARBA00022490"/>
    </source>
</evidence>
<dbReference type="InterPro" id="IPR035911">
    <property type="entry name" value="MurE/MurF_N"/>
</dbReference>
<dbReference type="Gene3D" id="3.40.1190.10">
    <property type="entry name" value="Mur-like, catalytic domain"/>
    <property type="match status" value="1"/>
</dbReference>
<comment type="similarity">
    <text evidence="10">Belongs to the MurCDEF family. MurF subfamily.</text>
</comment>
<dbReference type="GO" id="GO:0009252">
    <property type="term" value="P:peptidoglycan biosynthetic process"/>
    <property type="evidence" value="ECO:0007669"/>
    <property type="project" value="UniProtKB-UniRule"/>
</dbReference>
<dbReference type="AlphaFoldDB" id="A0A833L031"/>
<evidence type="ECO:0000256" key="8">
    <source>
        <dbReference type="ARBA" id="ARBA00023306"/>
    </source>
</evidence>
<evidence type="ECO:0000256" key="2">
    <source>
        <dbReference type="ARBA" id="ARBA00022598"/>
    </source>
</evidence>
<dbReference type="HAMAP" id="MF_02019">
    <property type="entry name" value="MurF"/>
    <property type="match status" value="1"/>
</dbReference>
<dbReference type="SUPFAM" id="SSF53244">
    <property type="entry name" value="MurD-like peptide ligases, peptide-binding domain"/>
    <property type="match status" value="1"/>
</dbReference>
<dbReference type="Pfam" id="PF08245">
    <property type="entry name" value="Mur_ligase_M"/>
    <property type="match status" value="1"/>
</dbReference>
<dbReference type="GO" id="GO:0005737">
    <property type="term" value="C:cytoplasm"/>
    <property type="evidence" value="ECO:0007669"/>
    <property type="project" value="UniProtKB-SubCell"/>
</dbReference>
<comment type="catalytic activity">
    <reaction evidence="10 11">
        <text>D-alanyl-D-alanine + UDP-N-acetyl-alpha-D-muramoyl-L-alanyl-gamma-D-glutamyl-meso-2,6-diaminopimelate + ATP = UDP-N-acetyl-alpha-D-muramoyl-L-alanyl-gamma-D-glutamyl-meso-2,6-diaminopimeloyl-D-alanyl-D-alanine + ADP + phosphate + H(+)</text>
        <dbReference type="Rhea" id="RHEA:28374"/>
        <dbReference type="ChEBI" id="CHEBI:15378"/>
        <dbReference type="ChEBI" id="CHEBI:30616"/>
        <dbReference type="ChEBI" id="CHEBI:43474"/>
        <dbReference type="ChEBI" id="CHEBI:57822"/>
        <dbReference type="ChEBI" id="CHEBI:61386"/>
        <dbReference type="ChEBI" id="CHEBI:83905"/>
        <dbReference type="ChEBI" id="CHEBI:456216"/>
        <dbReference type="EC" id="6.3.2.10"/>
    </reaction>
</comment>
<organism evidence="15 16">
    <name type="scientific">Candidatus Saganbacteria bacterium</name>
    <dbReference type="NCBI Taxonomy" id="2575572"/>
    <lineage>
        <taxon>Bacteria</taxon>
        <taxon>Bacillati</taxon>
        <taxon>Saganbacteria</taxon>
    </lineage>
</organism>
<dbReference type="GO" id="GO:0005524">
    <property type="term" value="F:ATP binding"/>
    <property type="evidence" value="ECO:0007669"/>
    <property type="project" value="UniProtKB-UniRule"/>
</dbReference>
<keyword evidence="1 10" id="KW-0963">Cytoplasm</keyword>
<dbReference type="Proteomes" id="UP000488506">
    <property type="component" value="Unassembled WGS sequence"/>
</dbReference>
<dbReference type="InterPro" id="IPR005863">
    <property type="entry name" value="UDP-N-AcMur_synth"/>
</dbReference>
<dbReference type="InterPro" id="IPR036615">
    <property type="entry name" value="Mur_ligase_C_dom_sf"/>
</dbReference>
<comment type="subcellular location">
    <subcellularLocation>
        <location evidence="10 11">Cytoplasm</location>
    </subcellularLocation>
</comment>
<protein>
    <recommendedName>
        <fullName evidence="10 11">UDP-N-acetylmuramoyl-tripeptide--D-alanyl-D-alanine ligase</fullName>
        <ecNumber evidence="10 11">6.3.2.10</ecNumber>
    </recommendedName>
    <alternativeName>
        <fullName evidence="10">D-alanyl-D-alanine-adding enzyme</fullName>
    </alternativeName>
</protein>
<keyword evidence="2 10" id="KW-0436">Ligase</keyword>
<dbReference type="EC" id="6.3.2.10" evidence="10 11"/>
<evidence type="ECO:0000259" key="14">
    <source>
        <dbReference type="Pfam" id="PF08245"/>
    </source>
</evidence>
<name>A0A833L031_UNCSA</name>
<dbReference type="GO" id="GO:0047480">
    <property type="term" value="F:UDP-N-acetylmuramoyl-tripeptide-D-alanyl-D-alanine ligase activity"/>
    <property type="evidence" value="ECO:0007669"/>
    <property type="project" value="UniProtKB-UniRule"/>
</dbReference>
<proteinExistence type="inferred from homology"/>
<evidence type="ECO:0000256" key="4">
    <source>
        <dbReference type="ARBA" id="ARBA00022741"/>
    </source>
</evidence>
<sequence>MFTAAEIAKAVNGELVSGSQKIKGVSTDSRTTKKGELFIPLAGPKFDGHNHIIEAIKKGAVCVLFSNAHPDANINGCAFIKVKNTLTALQDIAKHHRNKFKLPIIGVTGSSGKTTTKDIIAAILSKEFNVLKNEENLNNEIGVPLTLLKLNKKHEAAVIEMAMQDLGEIAELADIVKPHIAVITNIGEAHLEFLKNLKNTAKAKSEIFKNLQNGDFAIINQDDEFFEHLKSGARKNGAKIITFGIIEKADITPKDLKGIKLSLPGEHNIYNALAAIAVANLFNVKKASVKSALESFVPSSKRFIVFNREDKVKIIDDTYNANPQSMKAALSVLASLKGRKIAVLGDMLELGKTAKPAHKKIGQFARKLGIDKIISVGALSKEIKADYHFPNNQDAAIKLKEIIKSGDRVLIKGSRGMHLEEIVQPLIEKQNLIVLE</sequence>
<feature type="domain" description="Mur ligase N-terminal catalytic" evidence="12">
    <location>
        <begin position="21"/>
        <end position="96"/>
    </location>
</feature>
<dbReference type="PANTHER" id="PTHR43024:SF1">
    <property type="entry name" value="UDP-N-ACETYLMURAMOYL-TRIPEPTIDE--D-ALANYL-D-ALANINE LIGASE"/>
    <property type="match status" value="1"/>
</dbReference>
<feature type="domain" description="Mur ligase central" evidence="14">
    <location>
        <begin position="107"/>
        <end position="279"/>
    </location>
</feature>
<evidence type="ECO:0000256" key="10">
    <source>
        <dbReference type="HAMAP-Rule" id="MF_02019"/>
    </source>
</evidence>
<keyword evidence="6 10" id="KW-0133">Cell shape</keyword>
<dbReference type="Gene3D" id="3.90.190.20">
    <property type="entry name" value="Mur ligase, C-terminal domain"/>
    <property type="match status" value="1"/>
</dbReference>
<evidence type="ECO:0000313" key="16">
    <source>
        <dbReference type="Proteomes" id="UP000488506"/>
    </source>
</evidence>